<feature type="transmembrane region" description="Helical" evidence="10">
    <location>
        <begin position="703"/>
        <end position="723"/>
    </location>
</feature>
<keyword evidence="2" id="KW-1003">Cell membrane</keyword>
<dbReference type="GO" id="GO:0005886">
    <property type="term" value="C:plasma membrane"/>
    <property type="evidence" value="ECO:0007669"/>
    <property type="project" value="UniProtKB-SubCell"/>
</dbReference>
<keyword evidence="8" id="KW-0675">Receptor</keyword>
<feature type="transmembrane region" description="Helical" evidence="10">
    <location>
        <begin position="42"/>
        <end position="67"/>
    </location>
</feature>
<feature type="transmembrane region" description="Helical" evidence="10">
    <location>
        <begin position="634"/>
        <end position="652"/>
    </location>
</feature>
<keyword evidence="12" id="KW-1185">Reference proteome</keyword>
<sequence length="843" mass="97934">MNMYSRHSMNVMDFFDSRLYVINKGMLSLLGQWPYQSIRTKYIGLIILFLLAGTQIIAKICATIASFNEIDVVLNDMSPLIADSVATIQLINTAMKTEKMRELLNRVQIDYTLFTTDGEMKIILEYAEDGRKFTIIYIGFFLVSMLIFTIPPLKAIIISGINGTIERPFVHHVEYFVDSERYYYPIILHSCVTIFICVYIIVTVDTMFVILVQHACALFKALGYRLRYITENGDDTMMIDLNPSKLNDKSYKNISECVRRHRDAIEFAKLLESYYSTSLFLQAGFNMIELSITVFQATTNVTETKELFQQVSVCYSTLTHILFQCVNGQRIIDHSDQMHEHLINMKWYRTSLRTRKVIYLMLIRSRVYCVLTAAKMFNMSMETFNCPHINVIFHRSTLGLVYILIVSKIRFSKIRIVHFNQEKGIFLLVYYRQSMNMMDFFDGRHYMINKGTLSLLGQWPYQSIKKKYIGLVILFLLTGTQIIAKICAIITSFNNINVVLDDMASLIADFTAVIKLINVSVQRNKMKVLLNRMKTDYALFTTDGEMEIMVEYAENGRKFTIVYIGIFFVSMLQFMIPPLKSIILSSINGTSERPLIHHVEYFVDPQKYYYLIIFQSYVIIFICAFTIATMDTMFVVFVQHACGLFTTLGYQLRRIVDNNVLLINLYPLKSNDKFYKNISECVRRHQEAIQFTDLLESFYSTSIFLYSGISIIGMSVSGLRAILNVNETKQFFQQICVCCTTLFIILFQCVNGQRLIDHSDRMHEHLINTEWYQTSLRARNGIYFMLIRSRKPCMLTAAKMFNVSMETFSSVILHKCVFVLISCFLFKIVRTSISYFTVLRSMQ</sequence>
<organism evidence="11 12">
    <name type="scientific">Vespula squamosa</name>
    <name type="common">Southern yellow jacket</name>
    <name type="synonym">Wasp</name>
    <dbReference type="NCBI Taxonomy" id="30214"/>
    <lineage>
        <taxon>Eukaryota</taxon>
        <taxon>Metazoa</taxon>
        <taxon>Ecdysozoa</taxon>
        <taxon>Arthropoda</taxon>
        <taxon>Hexapoda</taxon>
        <taxon>Insecta</taxon>
        <taxon>Pterygota</taxon>
        <taxon>Neoptera</taxon>
        <taxon>Endopterygota</taxon>
        <taxon>Hymenoptera</taxon>
        <taxon>Apocrita</taxon>
        <taxon>Aculeata</taxon>
        <taxon>Vespoidea</taxon>
        <taxon>Vespidae</taxon>
        <taxon>Vespinae</taxon>
        <taxon>Vespula</taxon>
    </lineage>
</organism>
<feature type="transmembrane region" description="Helical" evidence="10">
    <location>
        <begin position="208"/>
        <end position="228"/>
    </location>
</feature>
<dbReference type="PANTHER" id="PTHR21137">
    <property type="entry name" value="ODORANT RECEPTOR"/>
    <property type="match status" value="1"/>
</dbReference>
<dbReference type="Pfam" id="PF02949">
    <property type="entry name" value="7tm_6"/>
    <property type="match status" value="2"/>
</dbReference>
<accession>A0ABD2A2B7</accession>
<feature type="transmembrane region" description="Helical" evidence="10">
    <location>
        <begin position="808"/>
        <end position="826"/>
    </location>
</feature>
<gene>
    <name evidence="11" type="ORF">V1478_016397</name>
</gene>
<dbReference type="GO" id="GO:0007165">
    <property type="term" value="P:signal transduction"/>
    <property type="evidence" value="ECO:0007669"/>
    <property type="project" value="UniProtKB-KW"/>
</dbReference>
<dbReference type="GO" id="GO:0007608">
    <property type="term" value="P:sensory perception of smell"/>
    <property type="evidence" value="ECO:0007669"/>
    <property type="project" value="UniProtKB-KW"/>
</dbReference>
<evidence type="ECO:0000256" key="9">
    <source>
        <dbReference type="ARBA" id="ARBA00023224"/>
    </source>
</evidence>
<feature type="transmembrane region" description="Helical" evidence="10">
    <location>
        <begin position="559"/>
        <end position="576"/>
    </location>
</feature>
<feature type="transmembrane region" description="Helical" evidence="10">
    <location>
        <begin position="357"/>
        <end position="377"/>
    </location>
</feature>
<keyword evidence="7 10" id="KW-0472">Membrane</keyword>
<evidence type="ECO:0000256" key="3">
    <source>
        <dbReference type="ARBA" id="ARBA00022606"/>
    </source>
</evidence>
<feature type="transmembrane region" description="Helical" evidence="10">
    <location>
        <begin position="135"/>
        <end position="161"/>
    </location>
</feature>
<dbReference type="PANTHER" id="PTHR21137:SF35">
    <property type="entry name" value="ODORANT RECEPTOR 19A-RELATED"/>
    <property type="match status" value="1"/>
</dbReference>
<keyword evidence="9" id="KW-0807">Transducer</keyword>
<dbReference type="AlphaFoldDB" id="A0ABD2A2B7"/>
<feature type="transmembrane region" description="Helical" evidence="10">
    <location>
        <begin position="608"/>
        <end position="627"/>
    </location>
</feature>
<keyword evidence="5" id="KW-0552">Olfaction</keyword>
<dbReference type="InterPro" id="IPR004117">
    <property type="entry name" value="7tm6_olfct_rcpt"/>
</dbReference>
<feature type="transmembrane region" description="Helical" evidence="10">
    <location>
        <begin position="389"/>
        <end position="406"/>
    </location>
</feature>
<feature type="transmembrane region" description="Helical" evidence="10">
    <location>
        <begin position="503"/>
        <end position="521"/>
    </location>
</feature>
<keyword evidence="6 10" id="KW-1133">Transmembrane helix</keyword>
<evidence type="ECO:0000313" key="12">
    <source>
        <dbReference type="Proteomes" id="UP001607302"/>
    </source>
</evidence>
<evidence type="ECO:0000256" key="6">
    <source>
        <dbReference type="ARBA" id="ARBA00022989"/>
    </source>
</evidence>
<evidence type="ECO:0000256" key="10">
    <source>
        <dbReference type="SAM" id="Phobius"/>
    </source>
</evidence>
<comment type="caution">
    <text evidence="11">The sequence shown here is derived from an EMBL/GenBank/DDBJ whole genome shotgun (WGS) entry which is preliminary data.</text>
</comment>
<evidence type="ECO:0000256" key="2">
    <source>
        <dbReference type="ARBA" id="ARBA00022475"/>
    </source>
</evidence>
<feature type="transmembrane region" description="Helical" evidence="10">
    <location>
        <begin position="468"/>
        <end position="491"/>
    </location>
</feature>
<protein>
    <submittedName>
        <fullName evidence="11">Odorant receptor 13a-like</fullName>
    </submittedName>
</protein>
<evidence type="ECO:0000256" key="4">
    <source>
        <dbReference type="ARBA" id="ARBA00022692"/>
    </source>
</evidence>
<evidence type="ECO:0000256" key="1">
    <source>
        <dbReference type="ARBA" id="ARBA00004651"/>
    </source>
</evidence>
<dbReference type="EMBL" id="JAUDFV010000157">
    <property type="protein sequence ID" value="KAL2713840.1"/>
    <property type="molecule type" value="Genomic_DNA"/>
</dbReference>
<evidence type="ECO:0000256" key="5">
    <source>
        <dbReference type="ARBA" id="ARBA00022725"/>
    </source>
</evidence>
<evidence type="ECO:0000313" key="11">
    <source>
        <dbReference type="EMBL" id="KAL2713840.1"/>
    </source>
</evidence>
<reference evidence="11 12" key="1">
    <citation type="journal article" date="2024" name="Ann. Entomol. Soc. Am.">
        <title>Genomic analyses of the southern and eastern yellowjacket wasps (Hymenoptera: Vespidae) reveal evolutionary signatures of social life.</title>
        <authorList>
            <person name="Catto M.A."/>
            <person name="Caine P.B."/>
            <person name="Orr S.E."/>
            <person name="Hunt B.G."/>
            <person name="Goodisman M.A.D."/>
        </authorList>
    </citation>
    <scope>NUCLEOTIDE SEQUENCE [LARGE SCALE GENOMIC DNA]</scope>
    <source>
        <strain evidence="11">233</strain>
        <tissue evidence="11">Head and thorax</tissue>
    </source>
</reference>
<proteinExistence type="predicted"/>
<feature type="transmembrane region" description="Helical" evidence="10">
    <location>
        <begin position="182"/>
        <end position="202"/>
    </location>
</feature>
<keyword evidence="4 10" id="KW-0812">Transmembrane</keyword>
<comment type="subcellular location">
    <subcellularLocation>
        <location evidence="1">Cell membrane</location>
        <topology evidence="1">Multi-pass membrane protein</topology>
    </subcellularLocation>
</comment>
<evidence type="ECO:0000256" key="7">
    <source>
        <dbReference type="ARBA" id="ARBA00023136"/>
    </source>
</evidence>
<keyword evidence="3" id="KW-0716">Sensory transduction</keyword>
<feature type="transmembrane region" description="Helical" evidence="10">
    <location>
        <begin position="735"/>
        <end position="756"/>
    </location>
</feature>
<evidence type="ECO:0000256" key="8">
    <source>
        <dbReference type="ARBA" id="ARBA00023170"/>
    </source>
</evidence>
<name>A0ABD2A2B7_VESSQ</name>
<dbReference type="Proteomes" id="UP001607302">
    <property type="component" value="Unassembled WGS sequence"/>
</dbReference>